<gene>
    <name evidence="10" type="ORF">M972_112518</name>
</gene>
<keyword evidence="8" id="KW-1133">Transmembrane helix</keyword>
<proteinExistence type="predicted"/>
<evidence type="ECO:0000259" key="9">
    <source>
        <dbReference type="PROSITE" id="PS50109"/>
    </source>
</evidence>
<dbReference type="InterPro" id="IPR003661">
    <property type="entry name" value="HisK_dim/P_dom"/>
</dbReference>
<dbReference type="SMART" id="SM00387">
    <property type="entry name" value="HATPase_c"/>
    <property type="match status" value="1"/>
</dbReference>
<dbReference type="EC" id="2.7.13.3" evidence="2"/>
<dbReference type="PROSITE" id="PS50109">
    <property type="entry name" value="HIS_KIN"/>
    <property type="match status" value="1"/>
</dbReference>
<dbReference type="PRINTS" id="PR00344">
    <property type="entry name" value="BCTRLSENSOR"/>
</dbReference>
<dbReference type="InterPro" id="IPR036097">
    <property type="entry name" value="HisK_dim/P_sf"/>
</dbReference>
<name>A0AB36TK13_ACETH</name>
<evidence type="ECO:0000256" key="4">
    <source>
        <dbReference type="ARBA" id="ARBA00022679"/>
    </source>
</evidence>
<evidence type="ECO:0000256" key="7">
    <source>
        <dbReference type="SAM" id="Coils"/>
    </source>
</evidence>
<dbReference type="Proteomes" id="UP000223596">
    <property type="component" value="Unassembled WGS sequence"/>
</dbReference>
<dbReference type="SUPFAM" id="SSF47384">
    <property type="entry name" value="Homodimeric domain of signal transducing histidine kinase"/>
    <property type="match status" value="1"/>
</dbReference>
<dbReference type="Pfam" id="PF00512">
    <property type="entry name" value="HisKA"/>
    <property type="match status" value="1"/>
</dbReference>
<keyword evidence="3" id="KW-0597">Phosphoprotein</keyword>
<evidence type="ECO:0000256" key="1">
    <source>
        <dbReference type="ARBA" id="ARBA00000085"/>
    </source>
</evidence>
<dbReference type="InterPro" id="IPR050736">
    <property type="entry name" value="Sensor_HK_Regulatory"/>
</dbReference>
<accession>A0AB36TK13</accession>
<evidence type="ECO:0000256" key="8">
    <source>
        <dbReference type="SAM" id="Phobius"/>
    </source>
</evidence>
<comment type="catalytic activity">
    <reaction evidence="1">
        <text>ATP + protein L-histidine = ADP + protein N-phospho-L-histidine.</text>
        <dbReference type="EC" id="2.7.13.3"/>
    </reaction>
</comment>
<dbReference type="Gene3D" id="3.30.565.10">
    <property type="entry name" value="Histidine kinase-like ATPase, C-terminal domain"/>
    <property type="match status" value="1"/>
</dbReference>
<feature type="transmembrane region" description="Helical" evidence="8">
    <location>
        <begin position="7"/>
        <end position="24"/>
    </location>
</feature>
<keyword evidence="7" id="KW-0175">Coiled coil</keyword>
<dbReference type="InterPro" id="IPR005467">
    <property type="entry name" value="His_kinase_dom"/>
</dbReference>
<evidence type="ECO:0000313" key="11">
    <source>
        <dbReference type="Proteomes" id="UP000223596"/>
    </source>
</evidence>
<dbReference type="InterPro" id="IPR036890">
    <property type="entry name" value="HATPase_C_sf"/>
</dbReference>
<dbReference type="PANTHER" id="PTHR43711">
    <property type="entry name" value="TWO-COMPONENT HISTIDINE KINASE"/>
    <property type="match status" value="1"/>
</dbReference>
<reference evidence="10 11" key="1">
    <citation type="submission" date="2017-09" db="EMBL/GenBank/DDBJ databases">
        <title>Evaluation of Pacific Biosciences Sequencing Technology to Finishing C. thermocellum Genome Sequences.</title>
        <authorList>
            <person name="Brown S."/>
        </authorList>
    </citation>
    <scope>NUCLEOTIDE SEQUENCE [LARGE SCALE GENOMIC DNA]</scope>
    <source>
        <strain evidence="10 11">AD2</strain>
    </source>
</reference>
<dbReference type="EMBL" id="PDBW01000001">
    <property type="protein sequence ID" value="PFH03706.1"/>
    <property type="molecule type" value="Genomic_DNA"/>
</dbReference>
<keyword evidence="8" id="KW-0472">Membrane</keyword>
<feature type="domain" description="Histidine kinase" evidence="9">
    <location>
        <begin position="120"/>
        <end position="327"/>
    </location>
</feature>
<keyword evidence="4" id="KW-0808">Transferase</keyword>
<dbReference type="Pfam" id="PF02518">
    <property type="entry name" value="HATPase_c"/>
    <property type="match status" value="1"/>
</dbReference>
<evidence type="ECO:0000256" key="5">
    <source>
        <dbReference type="ARBA" id="ARBA00022777"/>
    </source>
</evidence>
<sequence>MAKALQAFIFPTAWFFGTCAVLYFNPRLDWITILWLLVLSIIIGFAHYLLHKREERKLLEDIDQLIDLLHCLEEQEVRLPLKDDIFGVLRDEICKSLVSQRHIRDEAVRAKEQLKRNMEDITHQIKTALTAVLLLLDLLEADPDHPMEYQERLRQEVERLYEFSDLLLKLSSLDAGAVDLNKAFFMAKELVIEAEMSLEYLMRQKSISIEVSGDDFTIEADRVWLLQALINVVKNAVEVSPQGSKVYISLQQNAVFQSIKVRDSGPGIAREEQRRIFERFYKSNPQSPGFGIGLSLAQSIVRQHGGEILVSSSGQGSEFELRFYLQPCKEKRLVC</sequence>
<keyword evidence="8" id="KW-0812">Transmembrane</keyword>
<evidence type="ECO:0000256" key="2">
    <source>
        <dbReference type="ARBA" id="ARBA00012438"/>
    </source>
</evidence>
<dbReference type="InterPro" id="IPR003594">
    <property type="entry name" value="HATPase_dom"/>
</dbReference>
<evidence type="ECO:0000313" key="10">
    <source>
        <dbReference type="EMBL" id="PFH03706.1"/>
    </source>
</evidence>
<dbReference type="SUPFAM" id="SSF55874">
    <property type="entry name" value="ATPase domain of HSP90 chaperone/DNA topoisomerase II/histidine kinase"/>
    <property type="match status" value="1"/>
</dbReference>
<feature type="coiled-coil region" evidence="7">
    <location>
        <begin position="104"/>
        <end position="131"/>
    </location>
</feature>
<dbReference type="AlphaFoldDB" id="A0AB36TK13"/>
<dbReference type="CDD" id="cd00075">
    <property type="entry name" value="HATPase"/>
    <property type="match status" value="1"/>
</dbReference>
<dbReference type="InterPro" id="IPR004358">
    <property type="entry name" value="Sig_transdc_His_kin-like_C"/>
</dbReference>
<keyword evidence="6" id="KW-0902">Two-component regulatory system</keyword>
<dbReference type="SMART" id="SM00388">
    <property type="entry name" value="HisKA"/>
    <property type="match status" value="1"/>
</dbReference>
<dbReference type="Gene3D" id="1.10.287.130">
    <property type="match status" value="1"/>
</dbReference>
<organism evidence="10 11">
    <name type="scientific">Acetivibrio thermocellus AD2</name>
    <dbReference type="NCBI Taxonomy" id="1138384"/>
    <lineage>
        <taxon>Bacteria</taxon>
        <taxon>Bacillati</taxon>
        <taxon>Bacillota</taxon>
        <taxon>Clostridia</taxon>
        <taxon>Eubacteriales</taxon>
        <taxon>Oscillospiraceae</taxon>
        <taxon>Acetivibrio</taxon>
    </lineage>
</organism>
<feature type="transmembrane region" description="Helical" evidence="8">
    <location>
        <begin position="30"/>
        <end position="50"/>
    </location>
</feature>
<protein>
    <recommendedName>
        <fullName evidence="2">histidine kinase</fullName>
        <ecNumber evidence="2">2.7.13.3</ecNumber>
    </recommendedName>
</protein>
<keyword evidence="5" id="KW-0418">Kinase</keyword>
<evidence type="ECO:0000256" key="6">
    <source>
        <dbReference type="ARBA" id="ARBA00023012"/>
    </source>
</evidence>
<dbReference type="RefSeq" id="WP_003515983.1">
    <property type="nucleotide sequence ID" value="NZ_CP013828.1"/>
</dbReference>
<dbReference type="GO" id="GO:0000155">
    <property type="term" value="F:phosphorelay sensor kinase activity"/>
    <property type="evidence" value="ECO:0007669"/>
    <property type="project" value="InterPro"/>
</dbReference>
<dbReference type="PANTHER" id="PTHR43711:SF1">
    <property type="entry name" value="HISTIDINE KINASE 1"/>
    <property type="match status" value="1"/>
</dbReference>
<comment type="caution">
    <text evidence="10">The sequence shown here is derived from an EMBL/GenBank/DDBJ whole genome shotgun (WGS) entry which is preliminary data.</text>
</comment>
<evidence type="ECO:0000256" key="3">
    <source>
        <dbReference type="ARBA" id="ARBA00022553"/>
    </source>
</evidence>